<comment type="subcellular location">
    <subcellularLocation>
        <location evidence="2">Cell membrane</location>
        <topology evidence="2">Multi-pass membrane protein</topology>
    </subcellularLocation>
</comment>
<organism evidence="16 17">
    <name type="scientific">Mammaliicoccus sciuri</name>
    <name type="common">Staphylococcus sciuri</name>
    <dbReference type="NCBI Taxonomy" id="1296"/>
    <lineage>
        <taxon>Bacteria</taxon>
        <taxon>Bacillati</taxon>
        <taxon>Bacillota</taxon>
        <taxon>Bacilli</taxon>
        <taxon>Bacillales</taxon>
        <taxon>Staphylococcaceae</taxon>
        <taxon>Mammaliicoccus</taxon>
    </lineage>
</organism>
<keyword evidence="8" id="KW-0547">Nucleotide-binding</keyword>
<keyword evidence="9 16" id="KW-0418">Kinase</keyword>
<dbReference type="PANTHER" id="PTHR45528:SF1">
    <property type="entry name" value="SENSOR HISTIDINE KINASE CPXA"/>
    <property type="match status" value="1"/>
</dbReference>
<feature type="transmembrane region" description="Helical" evidence="14">
    <location>
        <begin position="35"/>
        <end position="55"/>
    </location>
</feature>
<evidence type="ECO:0000256" key="8">
    <source>
        <dbReference type="ARBA" id="ARBA00022741"/>
    </source>
</evidence>
<proteinExistence type="predicted"/>
<dbReference type="InterPro" id="IPR036097">
    <property type="entry name" value="HisK_dim/P_sf"/>
</dbReference>
<evidence type="ECO:0000256" key="13">
    <source>
        <dbReference type="ARBA" id="ARBA00023136"/>
    </source>
</evidence>
<keyword evidence="4" id="KW-1003">Cell membrane</keyword>
<dbReference type="InterPro" id="IPR005467">
    <property type="entry name" value="His_kinase_dom"/>
</dbReference>
<dbReference type="CDD" id="cd00082">
    <property type="entry name" value="HisKA"/>
    <property type="match status" value="1"/>
</dbReference>
<dbReference type="GO" id="GO:0005524">
    <property type="term" value="F:ATP binding"/>
    <property type="evidence" value="ECO:0007669"/>
    <property type="project" value="UniProtKB-KW"/>
</dbReference>
<keyword evidence="6" id="KW-0808">Transferase</keyword>
<dbReference type="SUPFAM" id="SSF55874">
    <property type="entry name" value="ATPase domain of HSP90 chaperone/DNA topoisomerase II/histidine kinase"/>
    <property type="match status" value="1"/>
</dbReference>
<dbReference type="SMART" id="SM00387">
    <property type="entry name" value="HATPase_c"/>
    <property type="match status" value="1"/>
</dbReference>
<feature type="domain" description="Histidine kinase" evidence="15">
    <location>
        <begin position="310"/>
        <end position="510"/>
    </location>
</feature>
<evidence type="ECO:0000259" key="15">
    <source>
        <dbReference type="PROSITE" id="PS50109"/>
    </source>
</evidence>
<evidence type="ECO:0000313" key="16">
    <source>
        <dbReference type="EMBL" id="ASE33130.1"/>
    </source>
</evidence>
<evidence type="ECO:0000256" key="10">
    <source>
        <dbReference type="ARBA" id="ARBA00022840"/>
    </source>
</evidence>
<comment type="catalytic activity">
    <reaction evidence="1">
        <text>ATP + protein L-histidine = ADP + protein N-phospho-L-histidine.</text>
        <dbReference type="EC" id="2.7.13.3"/>
    </reaction>
</comment>
<dbReference type="GO" id="GO:0005886">
    <property type="term" value="C:plasma membrane"/>
    <property type="evidence" value="ECO:0007669"/>
    <property type="project" value="UniProtKB-SubCell"/>
</dbReference>
<gene>
    <name evidence="16" type="ORF">CEP64_00500</name>
</gene>
<dbReference type="InterPro" id="IPR036890">
    <property type="entry name" value="HATPase_C_sf"/>
</dbReference>
<evidence type="ECO:0000256" key="7">
    <source>
        <dbReference type="ARBA" id="ARBA00022692"/>
    </source>
</evidence>
<feature type="transmembrane region" description="Helical" evidence="14">
    <location>
        <begin position="214"/>
        <end position="237"/>
    </location>
</feature>
<dbReference type="Pfam" id="PF00512">
    <property type="entry name" value="HisKA"/>
    <property type="match status" value="1"/>
</dbReference>
<protein>
    <recommendedName>
        <fullName evidence="3">histidine kinase</fullName>
        <ecNumber evidence="3">2.7.13.3</ecNumber>
    </recommendedName>
</protein>
<reference evidence="17" key="1">
    <citation type="submission" date="2017-06" db="EMBL/GenBank/DDBJ databases">
        <title>FDA dAtabase for Regulatory Grade micrObial Sequences (FDA-ARGOS): Supporting development and validation of Infectious Disease Dx tests.</title>
        <authorList>
            <person name="Goldberg B."/>
            <person name="Campos J."/>
            <person name="Tallon L."/>
            <person name="Sadzewicz L."/>
            <person name="Sengamalay N."/>
            <person name="Ott S."/>
            <person name="Godinez A."/>
            <person name="Nagaraj S."/>
            <person name="Vavikolanu K."/>
            <person name="Nadendla S."/>
            <person name="George J."/>
            <person name="Geyer C."/>
            <person name="Sichtig H."/>
        </authorList>
    </citation>
    <scope>NUCLEOTIDE SEQUENCE [LARGE SCALE GENOMIC DNA]</scope>
    <source>
        <strain evidence="17">FDAARGOS_285</strain>
    </source>
</reference>
<evidence type="ECO:0000256" key="11">
    <source>
        <dbReference type="ARBA" id="ARBA00022989"/>
    </source>
</evidence>
<dbReference type="AlphaFoldDB" id="A0AAI8GSN3"/>
<evidence type="ECO:0000256" key="2">
    <source>
        <dbReference type="ARBA" id="ARBA00004651"/>
    </source>
</evidence>
<dbReference type="PROSITE" id="PS50109">
    <property type="entry name" value="HIS_KIN"/>
    <property type="match status" value="1"/>
</dbReference>
<dbReference type="Gene3D" id="3.30.565.10">
    <property type="entry name" value="Histidine kinase-like ATPase, C-terminal domain"/>
    <property type="match status" value="1"/>
</dbReference>
<name>A0AAI8GSN3_MAMSC</name>
<evidence type="ECO:0000256" key="4">
    <source>
        <dbReference type="ARBA" id="ARBA00022475"/>
    </source>
</evidence>
<evidence type="ECO:0000256" key="12">
    <source>
        <dbReference type="ARBA" id="ARBA00023012"/>
    </source>
</evidence>
<sequence length="510" mass="60647">MTRIILNLYRQFEVKVTYTEVNEMNKRFTWKFTKYIFIFLTITFIIGVIGIWLFFTNVVKIAYSDIEEVDDFYMDFSISNEENGYKLNDDLKQKLKDNHVQLYIVDKDANVLYPKKQMNLKNKIIKNLYNTQAIPFRSDDYSVILIYPKSHNHHIHSIEEIDTKKLISSLYINNYNKYYHVEKDNQLTFIDNPAYHKVQYTDEFNDIENKTFKFLALSYLLLLLLNMILVIIFAFIISKRLSKPLFFYTDWIENLSKGKLFKPSSKHYNKRSKKLFKELNDSVESLNLQLTEDKIYQNQINYYREKWLNQLSHDLKSPLTSIYGYAKLLSSEEIDTKKYAILISDKAAYMTELIDSLNNNFRYETDQMTIHKESFDITETLKQLKRTIQYDKLEIINQLTEQRFYGNKLYFERMMMNLIDNSIDHNKRNPNIEINIKNINEGLEINYKDDGVGISKTTEKHMLHSNYTTKDNKEGHGIGSTIIMDCITFHNGTFKIMPTTKGVNFKIHLN</sequence>
<dbReference type="SMART" id="SM00388">
    <property type="entry name" value="HisKA"/>
    <property type="match status" value="1"/>
</dbReference>
<keyword evidence="11 14" id="KW-1133">Transmembrane helix</keyword>
<dbReference type="GO" id="GO:0000155">
    <property type="term" value="F:phosphorelay sensor kinase activity"/>
    <property type="evidence" value="ECO:0007669"/>
    <property type="project" value="InterPro"/>
</dbReference>
<dbReference type="KEGG" id="sscu:CEP64_00500"/>
<dbReference type="Pfam" id="PF02518">
    <property type="entry name" value="HATPase_c"/>
    <property type="match status" value="1"/>
</dbReference>
<evidence type="ECO:0000256" key="1">
    <source>
        <dbReference type="ARBA" id="ARBA00000085"/>
    </source>
</evidence>
<dbReference type="Gene3D" id="1.10.287.130">
    <property type="match status" value="1"/>
</dbReference>
<accession>A0AAI8GSN3</accession>
<evidence type="ECO:0000256" key="3">
    <source>
        <dbReference type="ARBA" id="ARBA00012438"/>
    </source>
</evidence>
<dbReference type="EC" id="2.7.13.3" evidence="3"/>
<evidence type="ECO:0000313" key="17">
    <source>
        <dbReference type="Proteomes" id="UP000197058"/>
    </source>
</evidence>
<dbReference type="Proteomes" id="UP000197058">
    <property type="component" value="Chromosome"/>
</dbReference>
<evidence type="ECO:0000256" key="14">
    <source>
        <dbReference type="SAM" id="Phobius"/>
    </source>
</evidence>
<keyword evidence="13 14" id="KW-0472">Membrane</keyword>
<dbReference type="CDD" id="cd00075">
    <property type="entry name" value="HATPase"/>
    <property type="match status" value="1"/>
</dbReference>
<dbReference type="EMBL" id="CP022046">
    <property type="protein sequence ID" value="ASE33130.1"/>
    <property type="molecule type" value="Genomic_DNA"/>
</dbReference>
<dbReference type="PANTHER" id="PTHR45528">
    <property type="entry name" value="SENSOR HISTIDINE KINASE CPXA"/>
    <property type="match status" value="1"/>
</dbReference>
<keyword evidence="5" id="KW-0597">Phosphoprotein</keyword>
<evidence type="ECO:0000256" key="5">
    <source>
        <dbReference type="ARBA" id="ARBA00022553"/>
    </source>
</evidence>
<keyword evidence="10" id="KW-0067">ATP-binding</keyword>
<keyword evidence="12" id="KW-0902">Two-component regulatory system</keyword>
<dbReference type="SUPFAM" id="SSF47384">
    <property type="entry name" value="Homodimeric domain of signal transducing histidine kinase"/>
    <property type="match status" value="1"/>
</dbReference>
<keyword evidence="7 14" id="KW-0812">Transmembrane</keyword>
<dbReference type="InterPro" id="IPR003594">
    <property type="entry name" value="HATPase_dom"/>
</dbReference>
<evidence type="ECO:0000256" key="9">
    <source>
        <dbReference type="ARBA" id="ARBA00022777"/>
    </source>
</evidence>
<dbReference type="InterPro" id="IPR003661">
    <property type="entry name" value="HisK_dim/P_dom"/>
</dbReference>
<evidence type="ECO:0000256" key="6">
    <source>
        <dbReference type="ARBA" id="ARBA00022679"/>
    </source>
</evidence>
<dbReference type="InterPro" id="IPR050398">
    <property type="entry name" value="HssS/ArlS-like"/>
</dbReference>